<comment type="similarity">
    <text evidence="2">Belongs to the bacterial flagellin family.</text>
</comment>
<accession>A0A366EEI0</accession>
<dbReference type="InterPro" id="IPR001492">
    <property type="entry name" value="Flagellin"/>
</dbReference>
<dbReference type="Gene3D" id="1.20.1330.10">
    <property type="entry name" value="f41 fragment of flagellin, N-terminal domain"/>
    <property type="match status" value="1"/>
</dbReference>
<evidence type="ECO:0000313" key="6">
    <source>
        <dbReference type="EMBL" id="RBP00728.1"/>
    </source>
</evidence>
<evidence type="ECO:0000256" key="1">
    <source>
        <dbReference type="ARBA" id="ARBA00004365"/>
    </source>
</evidence>
<feature type="domain" description="Flagellin C-terminal" evidence="5">
    <location>
        <begin position="225"/>
        <end position="306"/>
    </location>
</feature>
<dbReference type="GO" id="GO:0009424">
    <property type="term" value="C:bacterial-type flagellum hook"/>
    <property type="evidence" value="ECO:0007669"/>
    <property type="project" value="InterPro"/>
</dbReference>
<dbReference type="RefSeq" id="WP_113867602.1">
    <property type="nucleotide sequence ID" value="NZ_BAABQN010000002.1"/>
</dbReference>
<keyword evidence="6" id="KW-0282">Flagellum</keyword>
<keyword evidence="6" id="KW-0969">Cilium</keyword>
<evidence type="ECO:0000313" key="7">
    <source>
        <dbReference type="Proteomes" id="UP000252254"/>
    </source>
</evidence>
<keyword evidence="7" id="KW-1185">Reference proteome</keyword>
<dbReference type="InterPro" id="IPR001029">
    <property type="entry name" value="Flagellin_N"/>
</dbReference>
<dbReference type="GO" id="GO:0005198">
    <property type="term" value="F:structural molecule activity"/>
    <property type="evidence" value="ECO:0007669"/>
    <property type="project" value="InterPro"/>
</dbReference>
<dbReference type="Proteomes" id="UP000252254">
    <property type="component" value="Unassembled WGS sequence"/>
</dbReference>
<keyword evidence="3" id="KW-0975">Bacterial flagellum</keyword>
<evidence type="ECO:0000256" key="3">
    <source>
        <dbReference type="ARBA" id="ARBA00023143"/>
    </source>
</evidence>
<dbReference type="STRING" id="200904.GCA_900168775_00755"/>
<comment type="caution">
    <text evidence="6">The sequence shown here is derived from an EMBL/GenBank/DDBJ whole genome shotgun (WGS) entry which is preliminary data.</text>
</comment>
<keyword evidence="6" id="KW-0966">Cell projection</keyword>
<proteinExistence type="inferred from homology"/>
<dbReference type="InterPro" id="IPR046358">
    <property type="entry name" value="Flagellin_C"/>
</dbReference>
<dbReference type="EMBL" id="QNRI01000002">
    <property type="protein sequence ID" value="RBP00728.1"/>
    <property type="molecule type" value="Genomic_DNA"/>
</dbReference>
<organism evidence="6 7">
    <name type="scientific">Paraliobacillus ryukyuensis</name>
    <dbReference type="NCBI Taxonomy" id="200904"/>
    <lineage>
        <taxon>Bacteria</taxon>
        <taxon>Bacillati</taxon>
        <taxon>Bacillota</taxon>
        <taxon>Bacilli</taxon>
        <taxon>Bacillales</taxon>
        <taxon>Bacillaceae</taxon>
        <taxon>Paraliobacillus</taxon>
    </lineage>
</organism>
<dbReference type="Pfam" id="PF00669">
    <property type="entry name" value="Flagellin_N"/>
    <property type="match status" value="1"/>
</dbReference>
<dbReference type="NCBIfam" id="TIGR02550">
    <property type="entry name" value="flagell_flgL"/>
    <property type="match status" value="1"/>
</dbReference>
<evidence type="ECO:0000259" key="4">
    <source>
        <dbReference type="Pfam" id="PF00669"/>
    </source>
</evidence>
<gene>
    <name evidence="6" type="ORF">DES48_102496</name>
</gene>
<comment type="subcellular location">
    <subcellularLocation>
        <location evidence="1">Bacterial flagellum</location>
    </subcellularLocation>
</comment>
<dbReference type="OrthoDB" id="9758307at2"/>
<name>A0A366EEI0_9BACI</name>
<dbReference type="AlphaFoldDB" id="A0A366EEI0"/>
<evidence type="ECO:0000259" key="5">
    <source>
        <dbReference type="Pfam" id="PF00700"/>
    </source>
</evidence>
<dbReference type="PRINTS" id="PR00207">
    <property type="entry name" value="FLAGELLIN"/>
</dbReference>
<dbReference type="PANTHER" id="PTHR42792:SF1">
    <property type="entry name" value="FLAGELLAR HOOK-ASSOCIATED PROTEIN 3"/>
    <property type="match status" value="1"/>
</dbReference>
<evidence type="ECO:0000256" key="2">
    <source>
        <dbReference type="ARBA" id="ARBA00005709"/>
    </source>
</evidence>
<dbReference type="Pfam" id="PF00700">
    <property type="entry name" value="Flagellin_C"/>
    <property type="match status" value="1"/>
</dbReference>
<feature type="domain" description="Flagellin N-terminal" evidence="4">
    <location>
        <begin position="4"/>
        <end position="140"/>
    </location>
</feature>
<dbReference type="SUPFAM" id="SSF64518">
    <property type="entry name" value="Phase 1 flagellin"/>
    <property type="match status" value="1"/>
</dbReference>
<reference evidence="6 7" key="1">
    <citation type="submission" date="2018-06" db="EMBL/GenBank/DDBJ databases">
        <title>Genomic Encyclopedia of Type Strains, Phase IV (KMG-IV): sequencing the most valuable type-strain genomes for metagenomic binning, comparative biology and taxonomic classification.</title>
        <authorList>
            <person name="Goeker M."/>
        </authorList>
    </citation>
    <scope>NUCLEOTIDE SEQUENCE [LARGE SCALE GENOMIC DNA]</scope>
    <source>
        <strain evidence="6 7">DSM 15140</strain>
    </source>
</reference>
<sequence>MRVTQNMLSNNMLRNLSNSYSNLDKYMEQLSTGKKITRPSQDPVVAMKGVNYRTQVADIEQFERNMSEVNNWTDNTDAALSEANKVLQRMRELAVQASNGTYEEGQRTNIAEEIDQLKAQLVEVANTQVNNKYLFNGTKTTGTERAGEMTPPVIVDGAGNVDLAEVTNNLADMNDVYIEVSKGTKIQVNSNPNDVFTRELFEDIESFSNALRSGVPDDQLSAHIGVIESHAEQVINERANIGAKMNRVELIEDRLSNQRVSAKSMMSDNEDADIEEVIINLTTQESIHRAALSSGSRVIQPTLLDFLR</sequence>
<dbReference type="GO" id="GO:0071973">
    <property type="term" value="P:bacterial-type flagellum-dependent cell motility"/>
    <property type="evidence" value="ECO:0007669"/>
    <property type="project" value="InterPro"/>
</dbReference>
<dbReference type="PANTHER" id="PTHR42792">
    <property type="entry name" value="FLAGELLIN"/>
    <property type="match status" value="1"/>
</dbReference>
<dbReference type="InterPro" id="IPR013384">
    <property type="entry name" value="Flagell_FlgL"/>
</dbReference>
<protein>
    <submittedName>
        <fullName evidence="6">Flagellar hook-associated protein 3 FlgL</fullName>
    </submittedName>
</protein>